<dbReference type="SUPFAM" id="SSF49472">
    <property type="entry name" value="Transthyretin (synonym: prealbumin)"/>
    <property type="match status" value="1"/>
</dbReference>
<feature type="chain" id="PRO_5012346157" description="5-hydroxyisourate hydrolase" evidence="9">
    <location>
        <begin position="39"/>
        <end position="154"/>
    </location>
</feature>
<dbReference type="Proteomes" id="UP000190230">
    <property type="component" value="Unassembled WGS sequence"/>
</dbReference>
<dbReference type="STRING" id="241145.SAMN05660776_2659"/>
<dbReference type="AlphaFoldDB" id="A0A1T5DIE7"/>
<evidence type="ECO:0000256" key="7">
    <source>
        <dbReference type="PIRSR" id="PIRSR600895-51"/>
    </source>
</evidence>
<dbReference type="EC" id="3.5.2.17" evidence="8"/>
<dbReference type="Gene3D" id="2.60.40.180">
    <property type="entry name" value="Transthyretin/hydroxyisourate hydrolase domain"/>
    <property type="match status" value="1"/>
</dbReference>
<protein>
    <recommendedName>
        <fullName evidence="8">5-hydroxyisourate hydrolase</fullName>
        <shortName evidence="8">HIU hydrolase</shortName>
        <shortName evidence="8">HIUHase</shortName>
        <ecNumber evidence="8">3.5.2.17</ecNumber>
    </recommendedName>
</protein>
<dbReference type="PRINTS" id="PR00189">
    <property type="entry name" value="TRNSTHYRETIN"/>
</dbReference>
<dbReference type="InterPro" id="IPR023418">
    <property type="entry name" value="Thyroxine_BS"/>
</dbReference>
<sequence length="154" mass="17766">MSTFLNISLSIFVKKNIMKMKRMLFGLSLILVTSLSFAQKDAHQLSTHILDISEGAPAANVSIKLEKRNNKTESWEFVSEKLTEENGRVNDFLPAGKNNNGIYRFTFFVNEYYKEKGKETFYPFIEVVFEIKDEKHYHVPITLSAFGYSTYRGS</sequence>
<feature type="binding site" evidence="7">
    <location>
        <position position="88"/>
    </location>
    <ligand>
        <name>substrate</name>
    </ligand>
</feature>
<keyword evidence="12" id="KW-1185">Reference proteome</keyword>
<keyword evidence="9" id="KW-0732">Signal</keyword>
<dbReference type="PANTHER" id="PTHR10395:SF7">
    <property type="entry name" value="5-HYDROXYISOURATE HYDROLASE"/>
    <property type="match status" value="1"/>
</dbReference>
<feature type="signal peptide" evidence="9">
    <location>
        <begin position="1"/>
        <end position="38"/>
    </location>
</feature>
<dbReference type="InterPro" id="IPR014306">
    <property type="entry name" value="Hydroxyisourate_hydrolase"/>
</dbReference>
<reference evidence="12" key="1">
    <citation type="submission" date="2017-02" db="EMBL/GenBank/DDBJ databases">
        <authorList>
            <person name="Varghese N."/>
            <person name="Submissions S."/>
        </authorList>
    </citation>
    <scope>NUCLEOTIDE SEQUENCE [LARGE SCALE GENOMIC DNA]</scope>
    <source>
        <strain evidence="12">DSM 23405</strain>
    </source>
</reference>
<dbReference type="SMART" id="SM00095">
    <property type="entry name" value="TR_THY"/>
    <property type="match status" value="1"/>
</dbReference>
<organism evidence="11 12">
    <name type="scientific">Salegentibacter holothuriorum</name>
    <dbReference type="NCBI Taxonomy" id="241145"/>
    <lineage>
        <taxon>Bacteria</taxon>
        <taxon>Pseudomonadati</taxon>
        <taxon>Bacteroidota</taxon>
        <taxon>Flavobacteriia</taxon>
        <taxon>Flavobacteriales</taxon>
        <taxon>Flavobacteriaceae</taxon>
        <taxon>Salegentibacter</taxon>
    </lineage>
</organism>
<keyword evidence="5 8" id="KW-0659">Purine metabolism</keyword>
<dbReference type="Pfam" id="PF00576">
    <property type="entry name" value="Transthyretin"/>
    <property type="match status" value="1"/>
</dbReference>
<dbReference type="NCBIfam" id="TIGR02962">
    <property type="entry name" value="hdxy_isourate"/>
    <property type="match status" value="1"/>
</dbReference>
<dbReference type="EMBL" id="FUYY01000005">
    <property type="protein sequence ID" value="SKB71494.1"/>
    <property type="molecule type" value="Genomic_DNA"/>
</dbReference>
<evidence type="ECO:0000313" key="11">
    <source>
        <dbReference type="EMBL" id="SKB71494.1"/>
    </source>
</evidence>
<feature type="domain" description="Transthyretin/hydroxyisourate hydrolase" evidence="10">
    <location>
        <begin position="40"/>
        <end position="153"/>
    </location>
</feature>
<dbReference type="GO" id="GO:0006144">
    <property type="term" value="P:purine nucleobase metabolic process"/>
    <property type="evidence" value="ECO:0007669"/>
    <property type="project" value="UniProtKB-KW"/>
</dbReference>
<evidence type="ECO:0000256" key="4">
    <source>
        <dbReference type="ARBA" id="ARBA00011881"/>
    </source>
</evidence>
<feature type="binding site" evidence="7">
    <location>
        <position position="48"/>
    </location>
    <ligand>
        <name>substrate</name>
    </ligand>
</feature>
<comment type="subunit">
    <text evidence="4 8">Homotetramer.</text>
</comment>
<dbReference type="InterPro" id="IPR000895">
    <property type="entry name" value="Transthyretin/HIU_hydrolase"/>
</dbReference>
<evidence type="ECO:0000256" key="1">
    <source>
        <dbReference type="ARBA" id="ARBA00001043"/>
    </source>
</evidence>
<comment type="catalytic activity">
    <reaction evidence="1 8">
        <text>5-hydroxyisourate + H2O = 5-hydroxy-2-oxo-4-ureido-2,5-dihydro-1H-imidazole-5-carboxylate + H(+)</text>
        <dbReference type="Rhea" id="RHEA:23736"/>
        <dbReference type="ChEBI" id="CHEBI:15377"/>
        <dbReference type="ChEBI" id="CHEBI:15378"/>
        <dbReference type="ChEBI" id="CHEBI:18072"/>
        <dbReference type="ChEBI" id="CHEBI:58639"/>
        <dbReference type="EC" id="3.5.2.17"/>
    </reaction>
</comment>
<dbReference type="InterPro" id="IPR023416">
    <property type="entry name" value="Transthyretin/HIU_hydrolase_d"/>
</dbReference>
<proteinExistence type="inferred from homology"/>
<evidence type="ECO:0000256" key="9">
    <source>
        <dbReference type="SAM" id="SignalP"/>
    </source>
</evidence>
<accession>A0A1T5DIE7</accession>
<feature type="binding site" evidence="7">
    <location>
        <position position="151"/>
    </location>
    <ligand>
        <name>substrate</name>
    </ligand>
</feature>
<evidence type="ECO:0000256" key="6">
    <source>
        <dbReference type="ARBA" id="ARBA00022801"/>
    </source>
</evidence>
<name>A0A1T5DIE7_9FLAO</name>
<evidence type="ECO:0000256" key="2">
    <source>
        <dbReference type="ARBA" id="ARBA00002704"/>
    </source>
</evidence>
<comment type="similarity">
    <text evidence="3 8">Belongs to the transthyretin family. 5-hydroxyisourate hydrolase subfamily.</text>
</comment>
<evidence type="ECO:0000313" key="12">
    <source>
        <dbReference type="Proteomes" id="UP000190230"/>
    </source>
</evidence>
<evidence type="ECO:0000256" key="8">
    <source>
        <dbReference type="RuleBase" id="RU361270"/>
    </source>
</evidence>
<dbReference type="PANTHER" id="PTHR10395">
    <property type="entry name" value="URICASE AND TRANSTHYRETIN-RELATED"/>
    <property type="match status" value="1"/>
</dbReference>
<evidence type="ECO:0000256" key="5">
    <source>
        <dbReference type="ARBA" id="ARBA00022631"/>
    </source>
</evidence>
<dbReference type="PROSITE" id="PS00768">
    <property type="entry name" value="TRANSTHYRETIN_1"/>
    <property type="match status" value="1"/>
</dbReference>
<gene>
    <name evidence="11" type="ORF">SAMN05660776_2659</name>
</gene>
<evidence type="ECO:0000259" key="10">
    <source>
        <dbReference type="SMART" id="SM00095"/>
    </source>
</evidence>
<evidence type="ECO:0000256" key="3">
    <source>
        <dbReference type="ARBA" id="ARBA00009850"/>
    </source>
</evidence>
<comment type="function">
    <text evidence="2">Catalyzes the hydrolysis of 5-hydroxyisourate (HIU) to 2-oxo-4-hydroxy-4-carboxy-5-ureidoimidazoline (OHCU).</text>
</comment>
<dbReference type="GO" id="GO:0033971">
    <property type="term" value="F:hydroxyisourate hydrolase activity"/>
    <property type="evidence" value="ECO:0007669"/>
    <property type="project" value="UniProtKB-EC"/>
</dbReference>
<keyword evidence="6 8" id="KW-0378">Hydrolase</keyword>
<dbReference type="CDD" id="cd05822">
    <property type="entry name" value="TLP_HIUase"/>
    <property type="match status" value="1"/>
</dbReference>
<dbReference type="InterPro" id="IPR036817">
    <property type="entry name" value="Transthyretin/HIU_hydrolase_sf"/>
</dbReference>